<dbReference type="InterPro" id="IPR044926">
    <property type="entry name" value="RGS_subdomain_2"/>
</dbReference>
<name>A0AAV7T6K6_PLEWA</name>
<evidence type="ECO:0000256" key="1">
    <source>
        <dbReference type="SAM" id="MobiDB-lite"/>
    </source>
</evidence>
<reference evidence="2" key="1">
    <citation type="journal article" date="2022" name="bioRxiv">
        <title>Sequencing and chromosome-scale assembly of the giantPleurodeles waltlgenome.</title>
        <authorList>
            <person name="Brown T."/>
            <person name="Elewa A."/>
            <person name="Iarovenko S."/>
            <person name="Subramanian E."/>
            <person name="Araus A.J."/>
            <person name="Petzold A."/>
            <person name="Susuki M."/>
            <person name="Suzuki K.-i.T."/>
            <person name="Hayashi T."/>
            <person name="Toyoda A."/>
            <person name="Oliveira C."/>
            <person name="Osipova E."/>
            <person name="Leigh N.D."/>
            <person name="Simon A."/>
            <person name="Yun M.H."/>
        </authorList>
    </citation>
    <scope>NUCLEOTIDE SEQUENCE</scope>
    <source>
        <strain evidence="2">20211129_DDA</strain>
        <tissue evidence="2">Liver</tissue>
    </source>
</reference>
<evidence type="ECO:0008006" key="4">
    <source>
        <dbReference type="Google" id="ProtNLM"/>
    </source>
</evidence>
<evidence type="ECO:0000313" key="2">
    <source>
        <dbReference type="EMBL" id="KAJ1172025.1"/>
    </source>
</evidence>
<organism evidence="2 3">
    <name type="scientific">Pleurodeles waltl</name>
    <name type="common">Iberian ribbed newt</name>
    <dbReference type="NCBI Taxonomy" id="8319"/>
    <lineage>
        <taxon>Eukaryota</taxon>
        <taxon>Metazoa</taxon>
        <taxon>Chordata</taxon>
        <taxon>Craniata</taxon>
        <taxon>Vertebrata</taxon>
        <taxon>Euteleostomi</taxon>
        <taxon>Amphibia</taxon>
        <taxon>Batrachia</taxon>
        <taxon>Caudata</taxon>
        <taxon>Salamandroidea</taxon>
        <taxon>Salamandridae</taxon>
        <taxon>Pleurodelinae</taxon>
        <taxon>Pleurodeles</taxon>
    </lineage>
</organism>
<feature type="region of interest" description="Disordered" evidence="1">
    <location>
        <begin position="546"/>
        <end position="565"/>
    </location>
</feature>
<dbReference type="EMBL" id="JANPWB010000007">
    <property type="protein sequence ID" value="KAJ1172025.1"/>
    <property type="molecule type" value="Genomic_DNA"/>
</dbReference>
<feature type="compositionally biased region" description="Polar residues" evidence="1">
    <location>
        <begin position="821"/>
        <end position="842"/>
    </location>
</feature>
<comment type="caution">
    <text evidence="2">The sequence shown here is derived from an EMBL/GenBank/DDBJ whole genome shotgun (WGS) entry which is preliminary data.</text>
</comment>
<dbReference type="SUPFAM" id="SSF48097">
    <property type="entry name" value="Regulator of G-protein signaling, RGS"/>
    <property type="match status" value="2"/>
</dbReference>
<dbReference type="InterPro" id="IPR036305">
    <property type="entry name" value="RGS_sf"/>
</dbReference>
<sequence>MTKGAGSARFQHRNIKVFGQTPFYFFGTRQWILYPRLPRSMVAQCSGLMAWLEEKRFKLFCTTDLCLHYILCRELLQNLSSVCKEKKLRWQKADVWLLKRCIGSVRGIQRFRSFMEGTAGEELMDFWLSTERILDIDESDVTQRDFYLSLLRTLKATHLLQGSTVLATCSISSESLQQLVSWHPPGASRRGILQEIQTMAFSKLQDYWLRAFLTYCKLNLGRLLEGQGIMKEYRNRLTQDAMEISPTLPDMSIADCPSGSENYSSKVARTQLWQSLISDLQIGNIGKGSKETVVPLAVVLGTWLKQIKPEVITYQNQRRIHLQGNMKGSPKAPLTVACPTTIIKRSLEWKTSVPSKRKSNGAFFRAIPMFSLDESMDSCNPVPHFYTTPLSNPFSLLALHNLLGKSKGYLHWVLSADLCAGGPLKHFLRSIGKPIENHLLALWHDLEMFLPVLLISRDGGHFLLRQVLCVRLSELYLEDCKSEKLPISERTISHLQDLICSGEAAPWILQAQTEIGELLASFYDRFLEAEDNEFLEYVESRLEKTELGPKSSKEAQDLGDAKPLSFSDRSEVDRTVILCEDNEDQLMSRLGHALVLAQACCSWSEAMPLLDEDWKVLVEQDPQKGGSIQLPPQKIIRTIDYSKMSFEELVLKNPKLAIERLSSNFRLFYMTQQANVMKAKSESKAVRWKSASKMDATQDKPRSISDILHDPALLEAFSKHLAEIGAGAPLRFALAVEDLKSVEDPDLLRAGINSIVNEYFKSEEDPEVLLRTVASIIRKIPVMSSVSLNDVVLAQQAVSRTLNELCCGSEAGSKDHLDGNVSDTSIDASQSRKVLGSQTDAPSSKRRTYGRRGSKFSKRRSDRRRSSSIRDSSTEFGEYQDQHLRPRKRRALDSLFDFIRSVVKFRRDMKNPVIRREFEEFLLLQMTIEKSNQRASAGTLSLRSSGTSSRQTGFHAGHRSGKEHLQEAETPPLKRRHIGSRTIVLNYLIYDLFFYLEIEK</sequence>
<dbReference type="InterPro" id="IPR053282">
    <property type="entry name" value="RGS_domain-containing"/>
</dbReference>
<keyword evidence="3" id="KW-1185">Reference proteome</keyword>
<dbReference type="Gene3D" id="1.10.167.10">
    <property type="entry name" value="Regulator of G-protein Signalling 4, domain 2"/>
    <property type="match status" value="1"/>
</dbReference>
<feature type="compositionally biased region" description="Basic residues" evidence="1">
    <location>
        <begin position="844"/>
        <end position="867"/>
    </location>
</feature>
<feature type="region of interest" description="Disordered" evidence="1">
    <location>
        <begin position="817"/>
        <end position="884"/>
    </location>
</feature>
<dbReference type="PANTHER" id="PTHR47079">
    <property type="entry name" value="REGULATOR OF G-PROTEIN SIGNALING PROTEIN-LIKE"/>
    <property type="match status" value="1"/>
</dbReference>
<feature type="compositionally biased region" description="Basic and acidic residues" evidence="1">
    <location>
        <begin position="546"/>
        <end position="560"/>
    </location>
</feature>
<accession>A0AAV7T6K6</accession>
<proteinExistence type="predicted"/>
<feature type="compositionally biased region" description="Low complexity" evidence="1">
    <location>
        <begin position="934"/>
        <end position="949"/>
    </location>
</feature>
<gene>
    <name evidence="2" type="ORF">NDU88_003881</name>
</gene>
<evidence type="ECO:0000313" key="3">
    <source>
        <dbReference type="Proteomes" id="UP001066276"/>
    </source>
</evidence>
<dbReference type="PANTHER" id="PTHR47079:SF1">
    <property type="entry name" value="REGULATOR OF G-PROTEIN SIGNALING PROTEIN-LIKE"/>
    <property type="match status" value="1"/>
</dbReference>
<protein>
    <recommendedName>
        <fullName evidence="4">RGS domain-containing protein</fullName>
    </recommendedName>
</protein>
<dbReference type="AlphaFoldDB" id="A0AAV7T6K6"/>
<dbReference type="Proteomes" id="UP001066276">
    <property type="component" value="Chromosome 4_1"/>
</dbReference>
<feature type="region of interest" description="Disordered" evidence="1">
    <location>
        <begin position="934"/>
        <end position="972"/>
    </location>
</feature>